<reference evidence="3 4" key="1">
    <citation type="submission" date="2024-02" db="EMBL/GenBank/DDBJ databases">
        <title>de novo genome assembly of Solanum bulbocastanum strain 11H21.</title>
        <authorList>
            <person name="Hosaka A.J."/>
        </authorList>
    </citation>
    <scope>NUCLEOTIDE SEQUENCE [LARGE SCALE GENOMIC DNA]</scope>
    <source>
        <tissue evidence="3">Young leaves</tissue>
    </source>
</reference>
<dbReference type="AlphaFoldDB" id="A0AAN8Y1V6"/>
<dbReference type="PANTHER" id="PTHR31681">
    <property type="entry name" value="C2H2-LIKE ZINC FINGER PROTEIN"/>
    <property type="match status" value="1"/>
</dbReference>
<feature type="region of interest" description="Disordered" evidence="1">
    <location>
        <begin position="27"/>
        <end position="46"/>
    </location>
</feature>
<organism evidence="3 4">
    <name type="scientific">Solanum bulbocastanum</name>
    <name type="common">Wild potato</name>
    <dbReference type="NCBI Taxonomy" id="147425"/>
    <lineage>
        <taxon>Eukaryota</taxon>
        <taxon>Viridiplantae</taxon>
        <taxon>Streptophyta</taxon>
        <taxon>Embryophyta</taxon>
        <taxon>Tracheophyta</taxon>
        <taxon>Spermatophyta</taxon>
        <taxon>Magnoliopsida</taxon>
        <taxon>eudicotyledons</taxon>
        <taxon>Gunneridae</taxon>
        <taxon>Pentapetalae</taxon>
        <taxon>asterids</taxon>
        <taxon>lamiids</taxon>
        <taxon>Solanales</taxon>
        <taxon>Solanaceae</taxon>
        <taxon>Solanoideae</taxon>
        <taxon>Solaneae</taxon>
        <taxon>Solanum</taxon>
    </lineage>
</organism>
<dbReference type="Proteomes" id="UP001371456">
    <property type="component" value="Unassembled WGS sequence"/>
</dbReference>
<dbReference type="EMBL" id="JBANQN010000012">
    <property type="protein sequence ID" value="KAK6773938.1"/>
    <property type="molecule type" value="Genomic_DNA"/>
</dbReference>
<protein>
    <submittedName>
        <fullName evidence="3">Uncharacterized protein</fullName>
    </submittedName>
</protein>
<name>A0AAN8Y1V6_SOLBU</name>
<evidence type="ECO:0000313" key="4">
    <source>
        <dbReference type="Proteomes" id="UP001371456"/>
    </source>
</evidence>
<evidence type="ECO:0000256" key="2">
    <source>
        <dbReference type="SAM" id="SignalP"/>
    </source>
</evidence>
<keyword evidence="2" id="KW-0732">Signal</keyword>
<dbReference type="PANTHER" id="PTHR31681:SF51">
    <property type="entry name" value="PARP CATALYTIC DOMAIN-CONTAINING PROTEIN"/>
    <property type="match status" value="1"/>
</dbReference>
<evidence type="ECO:0000256" key="1">
    <source>
        <dbReference type="SAM" id="MobiDB-lite"/>
    </source>
</evidence>
<comment type="caution">
    <text evidence="3">The sequence shown here is derived from an EMBL/GenBank/DDBJ whole genome shotgun (WGS) entry which is preliminary data.</text>
</comment>
<accession>A0AAN8Y1V6</accession>
<feature type="chain" id="PRO_5042885145" evidence="2">
    <location>
        <begin position="19"/>
        <end position="253"/>
    </location>
</feature>
<feature type="compositionally biased region" description="Basic and acidic residues" evidence="1">
    <location>
        <begin position="35"/>
        <end position="46"/>
    </location>
</feature>
<gene>
    <name evidence="3" type="ORF">RDI58_029177</name>
</gene>
<proteinExistence type="predicted"/>
<feature type="signal peptide" evidence="2">
    <location>
        <begin position="1"/>
        <end position="18"/>
    </location>
</feature>
<evidence type="ECO:0000313" key="3">
    <source>
        <dbReference type="EMBL" id="KAK6773938.1"/>
    </source>
</evidence>
<sequence>MAEKCLLMTSLAILVCHPSTTIRCFKPKPSSTNSPKKEKNPLEDKGISKSRKRLVFNSCTNICDSPRFNVHTPLKLLDEIVEGNPLKIIVTDIFRFEWKHEIGYKIEKILKVNHSEKVIGNFEECKKISMDSRSMRSSNKKRVERVFYHGATATCSLGLDKSTRICSKKTCGVCKIIGQNYGIHEKINWIESLSTSCWSAHRTIMKQFGDGVSKKAIIISRVIAKCKEDDKGELNILNPRAILPCFVIIYSLS</sequence>
<keyword evidence="4" id="KW-1185">Reference proteome</keyword>